<dbReference type="SMART" id="SM00345">
    <property type="entry name" value="HTH_GNTR"/>
    <property type="match status" value="1"/>
</dbReference>
<dbReference type="CDD" id="cd00609">
    <property type="entry name" value="AAT_like"/>
    <property type="match status" value="1"/>
</dbReference>
<dbReference type="PROSITE" id="PS50949">
    <property type="entry name" value="HTH_GNTR"/>
    <property type="match status" value="1"/>
</dbReference>
<sequence length="476" mass="53795">MEWKTDRKSKKPLYKQIAAYIESGIADGTFLLDKPLPSERFLASELGVNRSTVVAAYDELEANGLVERKKGSGTMISKDIWGITRKRIPSWNRYIEAGSFLPNMPVTQRIRKETEGHNLINLASGELSEDLFPVQSLREIISNRSFIGSLGYDHPQGNAVLRETITNHVKQYRRIDTHPSSILITSGAQQALHLVVQCLLKPGDAVVLEDPSYSYNLPIFQSAGLRIFPLPVDKDGINPEDLLELHKKHRIRMIFLNPVFQNPTGTVLHINRRKRILELSSEYGIPVIEDDPYSLTSFAGEEISTLKSMDNNGNVLYISSLSKIVASGLRIGWIIGPKPVIERLSDAKQQVDFGHGSYTQWIANDFLDSEYFPAHIAYLRGQLEKRRDAMVSSLQQFLQKKVDYYSPNGGIHLWCKLNVPLNEIKLLEESIKRGVIYVPGSTLGTNKEYVRFTFARENEDSIHEGIKRFAEALKSL</sequence>
<dbReference type="Pfam" id="PF00392">
    <property type="entry name" value="GntR"/>
    <property type="match status" value="1"/>
</dbReference>
<protein>
    <submittedName>
        <fullName evidence="10">GntR family transcriptional regulator</fullName>
    </submittedName>
</protein>
<comment type="similarity">
    <text evidence="2">In the C-terminal section; belongs to the class-I pyridoxal-phosphate-dependent aminotransferase family.</text>
</comment>
<accession>A0A223EJP6</accession>
<dbReference type="RefSeq" id="WP_063235114.1">
    <property type="nucleotide sequence ID" value="NZ_BCVO01000020.1"/>
</dbReference>
<dbReference type="Gene3D" id="3.40.640.10">
    <property type="entry name" value="Type I PLP-dependent aspartate aminotransferase-like (Major domain)"/>
    <property type="match status" value="1"/>
</dbReference>
<evidence type="ECO:0000256" key="6">
    <source>
        <dbReference type="ARBA" id="ARBA00023015"/>
    </source>
</evidence>
<dbReference type="InterPro" id="IPR036388">
    <property type="entry name" value="WH-like_DNA-bd_sf"/>
</dbReference>
<evidence type="ECO:0000259" key="9">
    <source>
        <dbReference type="PROSITE" id="PS50949"/>
    </source>
</evidence>
<dbReference type="InterPro" id="IPR051446">
    <property type="entry name" value="HTH_trans_reg/aminotransferase"/>
</dbReference>
<keyword evidence="5" id="KW-0663">Pyridoxal phosphate</keyword>
<dbReference type="GO" id="GO:0008483">
    <property type="term" value="F:transaminase activity"/>
    <property type="evidence" value="ECO:0007669"/>
    <property type="project" value="UniProtKB-KW"/>
</dbReference>
<dbReference type="EMBL" id="CP017704">
    <property type="protein sequence ID" value="ASS95433.1"/>
    <property type="molecule type" value="Genomic_DNA"/>
</dbReference>
<dbReference type="InterPro" id="IPR015421">
    <property type="entry name" value="PyrdxlP-dep_Trfase_major"/>
</dbReference>
<name>A0A223EJP6_9BACI</name>
<keyword evidence="3" id="KW-0032">Aminotransferase</keyword>
<dbReference type="Gene3D" id="1.10.10.10">
    <property type="entry name" value="Winged helix-like DNA-binding domain superfamily/Winged helix DNA-binding domain"/>
    <property type="match status" value="1"/>
</dbReference>
<evidence type="ECO:0000256" key="3">
    <source>
        <dbReference type="ARBA" id="ARBA00022576"/>
    </source>
</evidence>
<dbReference type="AlphaFoldDB" id="A0A223EJP6"/>
<evidence type="ECO:0000313" key="10">
    <source>
        <dbReference type="EMBL" id="ASS95433.1"/>
    </source>
</evidence>
<evidence type="ECO:0000256" key="2">
    <source>
        <dbReference type="ARBA" id="ARBA00005384"/>
    </source>
</evidence>
<organism evidence="10 11">
    <name type="scientific">Peribacillus simplex NBRC 15720 = DSM 1321</name>
    <dbReference type="NCBI Taxonomy" id="1349754"/>
    <lineage>
        <taxon>Bacteria</taxon>
        <taxon>Bacillati</taxon>
        <taxon>Bacillota</taxon>
        <taxon>Bacilli</taxon>
        <taxon>Bacillales</taxon>
        <taxon>Bacillaceae</taxon>
        <taxon>Peribacillus</taxon>
    </lineage>
</organism>
<evidence type="ECO:0000256" key="5">
    <source>
        <dbReference type="ARBA" id="ARBA00022898"/>
    </source>
</evidence>
<proteinExistence type="inferred from homology"/>
<dbReference type="InterPro" id="IPR015424">
    <property type="entry name" value="PyrdxlP-dep_Trfase"/>
</dbReference>
<dbReference type="OrthoDB" id="9802328at2"/>
<dbReference type="SUPFAM" id="SSF46785">
    <property type="entry name" value="Winged helix' DNA-binding domain"/>
    <property type="match status" value="1"/>
</dbReference>
<dbReference type="Proteomes" id="UP000214618">
    <property type="component" value="Chromosome"/>
</dbReference>
<dbReference type="GO" id="GO:0003700">
    <property type="term" value="F:DNA-binding transcription factor activity"/>
    <property type="evidence" value="ECO:0007669"/>
    <property type="project" value="InterPro"/>
</dbReference>
<dbReference type="InterPro" id="IPR036390">
    <property type="entry name" value="WH_DNA-bd_sf"/>
</dbReference>
<dbReference type="InterPro" id="IPR015422">
    <property type="entry name" value="PyrdxlP-dep_Trfase_small"/>
</dbReference>
<keyword evidence="8" id="KW-0804">Transcription</keyword>
<dbReference type="Gene3D" id="3.90.1150.10">
    <property type="entry name" value="Aspartate Aminotransferase, domain 1"/>
    <property type="match status" value="1"/>
</dbReference>
<comment type="cofactor">
    <cofactor evidence="1">
        <name>pyridoxal 5'-phosphate</name>
        <dbReference type="ChEBI" id="CHEBI:597326"/>
    </cofactor>
</comment>
<dbReference type="InterPro" id="IPR004839">
    <property type="entry name" value="Aminotransferase_I/II_large"/>
</dbReference>
<evidence type="ECO:0000313" key="11">
    <source>
        <dbReference type="Proteomes" id="UP000214618"/>
    </source>
</evidence>
<dbReference type="CDD" id="cd07377">
    <property type="entry name" value="WHTH_GntR"/>
    <property type="match status" value="1"/>
</dbReference>
<feature type="domain" description="HTH gntR-type" evidence="9">
    <location>
        <begin position="11"/>
        <end position="79"/>
    </location>
</feature>
<evidence type="ECO:0000256" key="1">
    <source>
        <dbReference type="ARBA" id="ARBA00001933"/>
    </source>
</evidence>
<dbReference type="GO" id="GO:0003677">
    <property type="term" value="F:DNA binding"/>
    <property type="evidence" value="ECO:0007669"/>
    <property type="project" value="UniProtKB-KW"/>
</dbReference>
<evidence type="ECO:0000256" key="4">
    <source>
        <dbReference type="ARBA" id="ARBA00022679"/>
    </source>
</evidence>
<keyword evidence="4" id="KW-0808">Transferase</keyword>
<dbReference type="SUPFAM" id="SSF53383">
    <property type="entry name" value="PLP-dependent transferases"/>
    <property type="match status" value="1"/>
</dbReference>
<keyword evidence="6" id="KW-0805">Transcription regulation</keyword>
<dbReference type="FunFam" id="3.40.640.10:FF:000023">
    <property type="entry name" value="Transcriptional regulator, GntR family"/>
    <property type="match status" value="1"/>
</dbReference>
<dbReference type="PRINTS" id="PR00035">
    <property type="entry name" value="HTHGNTR"/>
</dbReference>
<dbReference type="GO" id="GO:0030170">
    <property type="term" value="F:pyridoxal phosphate binding"/>
    <property type="evidence" value="ECO:0007669"/>
    <property type="project" value="InterPro"/>
</dbReference>
<dbReference type="PANTHER" id="PTHR46577">
    <property type="entry name" value="HTH-TYPE TRANSCRIPTIONAL REGULATORY PROTEIN GABR"/>
    <property type="match status" value="1"/>
</dbReference>
<dbReference type="InterPro" id="IPR000524">
    <property type="entry name" value="Tscrpt_reg_HTH_GntR"/>
</dbReference>
<dbReference type="PANTHER" id="PTHR46577:SF2">
    <property type="entry name" value="TRANSCRIPTIONAL REGULATORY PROTEIN"/>
    <property type="match status" value="1"/>
</dbReference>
<dbReference type="GeneID" id="56474431"/>
<gene>
    <name evidence="10" type="ORF">BS1321_16855</name>
</gene>
<evidence type="ECO:0000256" key="8">
    <source>
        <dbReference type="ARBA" id="ARBA00023163"/>
    </source>
</evidence>
<dbReference type="Pfam" id="PF00155">
    <property type="entry name" value="Aminotran_1_2"/>
    <property type="match status" value="1"/>
</dbReference>
<reference evidence="10 11" key="1">
    <citation type="submission" date="2016-10" db="EMBL/GenBank/DDBJ databases">
        <title>The whole genome sequencing and assembly of Bacillus simplex DSM 1321 strain.</title>
        <authorList>
            <person name="Park M.-K."/>
            <person name="Lee Y.-J."/>
            <person name="Yi H."/>
            <person name="Bahn Y.-S."/>
            <person name="Kim J.F."/>
            <person name="Lee D.-W."/>
        </authorList>
    </citation>
    <scope>NUCLEOTIDE SEQUENCE [LARGE SCALE GENOMIC DNA]</scope>
    <source>
        <strain evidence="10 11">DSM 1321</strain>
    </source>
</reference>
<evidence type="ECO:0000256" key="7">
    <source>
        <dbReference type="ARBA" id="ARBA00023125"/>
    </source>
</evidence>
<keyword evidence="7" id="KW-0238">DNA-binding</keyword>